<dbReference type="Proteomes" id="UP000077266">
    <property type="component" value="Unassembled WGS sequence"/>
</dbReference>
<gene>
    <name evidence="2" type="ORF">EXIGLDRAFT_843780</name>
</gene>
<evidence type="ECO:0000313" key="3">
    <source>
        <dbReference type="Proteomes" id="UP000077266"/>
    </source>
</evidence>
<evidence type="ECO:0000313" key="2">
    <source>
        <dbReference type="EMBL" id="KZV82395.1"/>
    </source>
</evidence>
<dbReference type="PANTHER" id="PTHR34987:SF6">
    <property type="entry name" value="ALPHA-L-RHAMNOSIDASE SIX-HAIRPIN GLYCOSIDASE DOMAIN-CONTAINING PROTEIN"/>
    <property type="match status" value="1"/>
</dbReference>
<dbReference type="InParanoid" id="A0A165CG79"/>
<organism evidence="2 3">
    <name type="scientific">Exidia glandulosa HHB12029</name>
    <dbReference type="NCBI Taxonomy" id="1314781"/>
    <lineage>
        <taxon>Eukaryota</taxon>
        <taxon>Fungi</taxon>
        <taxon>Dikarya</taxon>
        <taxon>Basidiomycota</taxon>
        <taxon>Agaricomycotina</taxon>
        <taxon>Agaricomycetes</taxon>
        <taxon>Auriculariales</taxon>
        <taxon>Exidiaceae</taxon>
        <taxon>Exidia</taxon>
    </lineage>
</organism>
<dbReference type="OrthoDB" id="10036721at2759"/>
<keyword evidence="1" id="KW-0732">Signal</keyword>
<dbReference type="EMBL" id="KV426327">
    <property type="protein sequence ID" value="KZV82395.1"/>
    <property type="molecule type" value="Genomic_DNA"/>
</dbReference>
<evidence type="ECO:0000256" key="1">
    <source>
        <dbReference type="SAM" id="SignalP"/>
    </source>
</evidence>
<dbReference type="AlphaFoldDB" id="A0A165CG79"/>
<accession>A0A165CG79</accession>
<dbReference type="PANTHER" id="PTHR34987">
    <property type="entry name" value="C, PUTATIVE (AFU_ORTHOLOGUE AFUA_3G02880)-RELATED"/>
    <property type="match status" value="1"/>
</dbReference>
<proteinExistence type="predicted"/>
<feature type="chain" id="PRO_5007856017" description="Concanavalin A-like lectin/glucanase" evidence="1">
    <location>
        <begin position="18"/>
        <end position="238"/>
    </location>
</feature>
<keyword evidence="3" id="KW-1185">Reference proteome</keyword>
<evidence type="ECO:0008006" key="4">
    <source>
        <dbReference type="Google" id="ProtNLM"/>
    </source>
</evidence>
<name>A0A165CG79_EXIGL</name>
<reference evidence="2 3" key="1">
    <citation type="journal article" date="2016" name="Mol. Biol. Evol.">
        <title>Comparative Genomics of Early-Diverging Mushroom-Forming Fungi Provides Insights into the Origins of Lignocellulose Decay Capabilities.</title>
        <authorList>
            <person name="Nagy L.G."/>
            <person name="Riley R."/>
            <person name="Tritt A."/>
            <person name="Adam C."/>
            <person name="Daum C."/>
            <person name="Floudas D."/>
            <person name="Sun H."/>
            <person name="Yadav J.S."/>
            <person name="Pangilinan J."/>
            <person name="Larsson K.H."/>
            <person name="Matsuura K."/>
            <person name="Barry K."/>
            <person name="Labutti K."/>
            <person name="Kuo R."/>
            <person name="Ohm R.A."/>
            <person name="Bhattacharya S.S."/>
            <person name="Shirouzu T."/>
            <person name="Yoshinaga Y."/>
            <person name="Martin F.M."/>
            <person name="Grigoriev I.V."/>
            <person name="Hibbett D.S."/>
        </authorList>
    </citation>
    <scope>NUCLEOTIDE SEQUENCE [LARGE SCALE GENOMIC DNA]</scope>
    <source>
        <strain evidence="2 3">HHB12029</strain>
    </source>
</reference>
<dbReference type="STRING" id="1314781.A0A165CG79"/>
<sequence length="238" mass="25443">MHAFLLSSLLVLAPVLATAPPGPWDAFNFAPRSKTVLPAAIYSTNGRVSNAAKLVRNAGTATLRGKGSWVALDFGVEVGGLISMRFSDVDPTASVSLSFTESPMFIRPDASDDSTFPTENTTYDGVLRVPAPLTTTSLWTQSATTLRGGFRFLTVVSASDGPVTISNISCAIAFMPHVENLRDYAGYFFAKDPVMHDPDFLTKLWYAGAYTVQTNTVSLHTGRQIPTVSSPGTLNSAE</sequence>
<feature type="signal peptide" evidence="1">
    <location>
        <begin position="1"/>
        <end position="17"/>
    </location>
</feature>
<protein>
    <recommendedName>
        <fullName evidence="4">Concanavalin A-like lectin/glucanase</fullName>
    </recommendedName>
</protein>